<dbReference type="GO" id="GO:1902600">
    <property type="term" value="P:proton transmembrane transport"/>
    <property type="evidence" value="ECO:0007669"/>
    <property type="project" value="TreeGrafter"/>
</dbReference>
<dbReference type="RefSeq" id="WP_188892916.1">
    <property type="nucleotide sequence ID" value="NZ_BMHY01000022.1"/>
</dbReference>
<dbReference type="FunFam" id="1.20.1110.10:FF:000065">
    <property type="entry name" value="Sarcoplasmic/endoplasmic reticulum calcium ATPase 1"/>
    <property type="match status" value="1"/>
</dbReference>
<dbReference type="SUPFAM" id="SSF56784">
    <property type="entry name" value="HAD-like"/>
    <property type="match status" value="1"/>
</dbReference>
<evidence type="ECO:0000256" key="6">
    <source>
        <dbReference type="ARBA" id="ARBA00022553"/>
    </source>
</evidence>
<evidence type="ECO:0000256" key="8">
    <source>
        <dbReference type="ARBA" id="ARBA00022692"/>
    </source>
</evidence>
<dbReference type="GO" id="GO:0016887">
    <property type="term" value="F:ATP hydrolysis activity"/>
    <property type="evidence" value="ECO:0007669"/>
    <property type="project" value="InterPro"/>
</dbReference>
<dbReference type="GO" id="GO:0046872">
    <property type="term" value="F:metal ion binding"/>
    <property type="evidence" value="ECO:0007669"/>
    <property type="project" value="UniProtKB-KW"/>
</dbReference>
<dbReference type="SFLD" id="SFLDG00002">
    <property type="entry name" value="C1.7:_P-type_atpase_like"/>
    <property type="match status" value="1"/>
</dbReference>
<proteinExistence type="inferred from homology"/>
<dbReference type="SFLD" id="SFLDS00003">
    <property type="entry name" value="Haloacid_Dehalogenase"/>
    <property type="match status" value="1"/>
</dbReference>
<dbReference type="InterPro" id="IPR018303">
    <property type="entry name" value="ATPase_P-typ_P_site"/>
</dbReference>
<dbReference type="InterPro" id="IPR050510">
    <property type="entry name" value="Cation_transp_ATPase_P-type"/>
</dbReference>
<dbReference type="PROSITE" id="PS00154">
    <property type="entry name" value="ATPASE_E1_E2"/>
    <property type="match status" value="1"/>
</dbReference>
<evidence type="ECO:0000256" key="18">
    <source>
        <dbReference type="ARBA" id="ARBA00048694"/>
    </source>
</evidence>
<evidence type="ECO:0000256" key="19">
    <source>
        <dbReference type="SAM" id="MobiDB-lite"/>
    </source>
</evidence>
<feature type="region of interest" description="Disordered" evidence="19">
    <location>
        <begin position="912"/>
        <end position="931"/>
    </location>
</feature>
<evidence type="ECO:0000256" key="16">
    <source>
        <dbReference type="ARBA" id="ARBA00023065"/>
    </source>
</evidence>
<evidence type="ECO:0000256" key="17">
    <source>
        <dbReference type="ARBA" id="ARBA00023136"/>
    </source>
</evidence>
<evidence type="ECO:0000256" key="13">
    <source>
        <dbReference type="ARBA" id="ARBA00022842"/>
    </source>
</evidence>
<dbReference type="InterPro" id="IPR044492">
    <property type="entry name" value="P_typ_ATPase_HD_dom"/>
</dbReference>
<comment type="subcellular location">
    <subcellularLocation>
        <location evidence="1">Cell membrane</location>
        <topology evidence="1">Multi-pass membrane protein</topology>
    </subcellularLocation>
</comment>
<dbReference type="InterPro" id="IPR023214">
    <property type="entry name" value="HAD_sf"/>
</dbReference>
<keyword evidence="14" id="KW-1278">Translocase</keyword>
<evidence type="ECO:0000256" key="7">
    <source>
        <dbReference type="ARBA" id="ARBA00022568"/>
    </source>
</evidence>
<comment type="caution">
    <text evidence="22">The sequence shown here is derived from an EMBL/GenBank/DDBJ whole genome shotgun (WGS) entry which is preliminary data.</text>
</comment>
<dbReference type="SFLD" id="SFLDF00027">
    <property type="entry name" value="p-type_atpase"/>
    <property type="match status" value="1"/>
</dbReference>
<dbReference type="InterPro" id="IPR036412">
    <property type="entry name" value="HAD-like_sf"/>
</dbReference>
<evidence type="ECO:0000256" key="4">
    <source>
        <dbReference type="ARBA" id="ARBA00022448"/>
    </source>
</evidence>
<dbReference type="PANTHER" id="PTHR43294">
    <property type="entry name" value="SODIUM/POTASSIUM-TRANSPORTING ATPASE SUBUNIT ALPHA"/>
    <property type="match status" value="1"/>
</dbReference>
<dbReference type="Pfam" id="PF00689">
    <property type="entry name" value="Cation_ATPase_C"/>
    <property type="match status" value="1"/>
</dbReference>
<name>A0A917HU73_9BACL</name>
<dbReference type="InterPro" id="IPR008250">
    <property type="entry name" value="ATPase_P-typ_transduc_dom_A_sf"/>
</dbReference>
<keyword evidence="9" id="KW-0479">Metal-binding</keyword>
<dbReference type="CDD" id="cd02089">
    <property type="entry name" value="P-type_ATPase_Ca_prok"/>
    <property type="match status" value="1"/>
</dbReference>
<feature type="transmembrane region" description="Helical" evidence="20">
    <location>
        <begin position="271"/>
        <end position="299"/>
    </location>
</feature>
<keyword evidence="12" id="KW-0067">ATP-binding</keyword>
<keyword evidence="13" id="KW-0460">Magnesium</keyword>
<evidence type="ECO:0000256" key="14">
    <source>
        <dbReference type="ARBA" id="ARBA00022967"/>
    </source>
</evidence>
<evidence type="ECO:0000256" key="1">
    <source>
        <dbReference type="ARBA" id="ARBA00004651"/>
    </source>
</evidence>
<evidence type="ECO:0000313" key="23">
    <source>
        <dbReference type="Proteomes" id="UP000600247"/>
    </source>
</evidence>
<dbReference type="SUPFAM" id="SSF81665">
    <property type="entry name" value="Calcium ATPase, transmembrane domain M"/>
    <property type="match status" value="1"/>
</dbReference>
<dbReference type="SUPFAM" id="SSF81653">
    <property type="entry name" value="Calcium ATPase, transduction domain A"/>
    <property type="match status" value="1"/>
</dbReference>
<dbReference type="FunFam" id="2.70.150.10:FF:000016">
    <property type="entry name" value="Calcium-transporting P-type ATPase putative"/>
    <property type="match status" value="1"/>
</dbReference>
<evidence type="ECO:0000256" key="15">
    <source>
        <dbReference type="ARBA" id="ARBA00022989"/>
    </source>
</evidence>
<dbReference type="InterPro" id="IPR001757">
    <property type="entry name" value="P_typ_ATPase"/>
</dbReference>
<feature type="transmembrane region" description="Helical" evidence="20">
    <location>
        <begin position="815"/>
        <end position="832"/>
    </location>
</feature>
<feature type="transmembrane region" description="Helical" evidence="20">
    <location>
        <begin position="891"/>
        <end position="910"/>
    </location>
</feature>
<sequence length="931" mass="101146">MEQKKWHQLGKSELAETLGSSPEQGLSPAEAAERLAAHGRNELAEGKRVSPILLFLNQFKDFMVLVLMGATLISGLLGEYLDAITIVLIILLNSVLGFVQEFRAEKSLHALKELSAPMAKVLRDGQQLALAAKELVAGDIVLLESGDRIPADIRLLEANSCYIEESALTGESVPVGKHAAAIQDDELPLGDQRNLGFMGTMVTRGTAKGMVVRTGMNTEMGKIAGLIDQTESMETPLQHRLEQLGKILIVVAVALTIVVVIAGIMHGQPAYGMFLAGVSLAVAAIPEGLPAIVTIALALGVQRMIKRKAIVRKLPSVETLGCASVICSDKTGTLTQNKMTVTHIWMGGRKLNVTGEGYDINGGAFEDGAPVDLKQDTSLRRLLHISALCNNAVLYKEEVAADANGKKRKSKEPQHEWVMKGDPTEGALTVLSTKLGHSAKSLEGLYKREKEFPFDSERKLMSVVVSHQGGRLVYTKGASDVLLDHCNYVLWEGKVTPFTATLKRKCAEAAEEMAQSALRVLGMAYRDLRSTDACDNERDAESQLVFVGMTGMIDPPRKEAREAIATCRRAGIKTVMITGDHQLTAEAIAGQLGIMPRGGLSFSGRQIEQMTDEQLDRQVDNAYVYARVSPEHKLRIVKSLQRQGHVVAMTGDGVNDAPAIKAADIGIAMGITGTDVSKEASALVLSDDNFSTIVSAIEEGRNIYENIRKFIRYLLASNVGEILTMFLAMLAGLPLPLVPIQILWVNLVTDGLPAMALGVDQAEKDLMQQKPRSAKESIFARRLGWKIISRGLLIGICTLGAFWLTLREAPGAQQLVKAQTVSFATLVLAQLIHVFDCRSSRSIFHRNPLQNKYLVFAVLSSLLLMLGVVYIEALQPIFKTVPLGFREWCLVFVAAGIPTFLMGIGSVLGSRKPKNKQANMSLKPNSPLLRR</sequence>
<feature type="transmembrane region" description="Helical" evidence="20">
    <location>
        <begin position="853"/>
        <end position="871"/>
    </location>
</feature>
<feature type="transmembrane region" description="Helical" evidence="20">
    <location>
        <begin position="80"/>
        <end position="99"/>
    </location>
</feature>
<evidence type="ECO:0000256" key="12">
    <source>
        <dbReference type="ARBA" id="ARBA00022840"/>
    </source>
</evidence>
<dbReference type="NCBIfam" id="TIGR01494">
    <property type="entry name" value="ATPase_P-type"/>
    <property type="match status" value="3"/>
</dbReference>
<dbReference type="InterPro" id="IPR006068">
    <property type="entry name" value="ATPase_P-typ_cation-transptr_C"/>
</dbReference>
<dbReference type="InterPro" id="IPR023299">
    <property type="entry name" value="ATPase_P-typ_cyto_dom_N"/>
</dbReference>
<feature type="transmembrane region" description="Helical" evidence="20">
    <location>
        <begin position="742"/>
        <end position="762"/>
    </location>
</feature>
<dbReference type="Pfam" id="PF13246">
    <property type="entry name" value="Cation_ATPase"/>
    <property type="match status" value="1"/>
</dbReference>
<comment type="catalytic activity">
    <reaction evidence="18">
        <text>Ca(2+)(in) + ATP + H2O = Ca(2+)(out) + ADP + phosphate + H(+)</text>
        <dbReference type="Rhea" id="RHEA:18105"/>
        <dbReference type="ChEBI" id="CHEBI:15377"/>
        <dbReference type="ChEBI" id="CHEBI:15378"/>
        <dbReference type="ChEBI" id="CHEBI:29108"/>
        <dbReference type="ChEBI" id="CHEBI:30616"/>
        <dbReference type="ChEBI" id="CHEBI:43474"/>
        <dbReference type="ChEBI" id="CHEBI:456216"/>
        <dbReference type="EC" id="7.2.2.10"/>
    </reaction>
</comment>
<dbReference type="GO" id="GO:0005524">
    <property type="term" value="F:ATP binding"/>
    <property type="evidence" value="ECO:0007669"/>
    <property type="project" value="UniProtKB-KW"/>
</dbReference>
<feature type="transmembrane region" description="Helical" evidence="20">
    <location>
        <begin position="52"/>
        <end position="74"/>
    </location>
</feature>
<evidence type="ECO:0000256" key="2">
    <source>
        <dbReference type="ARBA" id="ARBA00005675"/>
    </source>
</evidence>
<evidence type="ECO:0000256" key="11">
    <source>
        <dbReference type="ARBA" id="ARBA00022837"/>
    </source>
</evidence>
<evidence type="ECO:0000259" key="21">
    <source>
        <dbReference type="SMART" id="SM00831"/>
    </source>
</evidence>
<dbReference type="PANTHER" id="PTHR43294:SF21">
    <property type="entry name" value="CATION TRANSPORTING ATPASE"/>
    <property type="match status" value="1"/>
</dbReference>
<dbReference type="AlphaFoldDB" id="A0A917HU73"/>
<keyword evidence="16" id="KW-0406">Ion transport</keyword>
<keyword evidence="4" id="KW-0813">Transport</keyword>
<evidence type="ECO:0000256" key="10">
    <source>
        <dbReference type="ARBA" id="ARBA00022741"/>
    </source>
</evidence>
<evidence type="ECO:0000256" key="9">
    <source>
        <dbReference type="ARBA" id="ARBA00022723"/>
    </source>
</evidence>
<protein>
    <recommendedName>
        <fullName evidence="3">P-type Ca(2+) transporter</fullName>
        <ecNumber evidence="3">7.2.2.10</ecNumber>
    </recommendedName>
</protein>
<feature type="transmembrane region" description="Helical" evidence="20">
    <location>
        <begin position="710"/>
        <end position="730"/>
    </location>
</feature>
<dbReference type="Gene3D" id="2.70.150.10">
    <property type="entry name" value="Calcium-transporting ATPase, cytoplasmic transduction domain A"/>
    <property type="match status" value="1"/>
</dbReference>
<dbReference type="FunFam" id="3.40.50.1000:FF:000028">
    <property type="entry name" value="Calcium-transporting P-type ATPase, putative"/>
    <property type="match status" value="1"/>
</dbReference>
<feature type="transmembrane region" description="Helical" evidence="20">
    <location>
        <begin position="783"/>
        <end position="803"/>
    </location>
</feature>
<dbReference type="GO" id="GO:0140352">
    <property type="term" value="P:export from cell"/>
    <property type="evidence" value="ECO:0007669"/>
    <property type="project" value="UniProtKB-ARBA"/>
</dbReference>
<dbReference type="EMBL" id="BMHY01000022">
    <property type="protein sequence ID" value="GGG89435.1"/>
    <property type="molecule type" value="Genomic_DNA"/>
</dbReference>
<keyword evidence="5" id="KW-1003">Cell membrane</keyword>
<keyword evidence="17 20" id="KW-0472">Membrane</keyword>
<dbReference type="GO" id="GO:0005886">
    <property type="term" value="C:plasma membrane"/>
    <property type="evidence" value="ECO:0007669"/>
    <property type="project" value="UniProtKB-SubCell"/>
</dbReference>
<dbReference type="PRINTS" id="PR00119">
    <property type="entry name" value="CATATPASE"/>
</dbReference>
<dbReference type="InterPro" id="IPR005782">
    <property type="entry name" value="P-type_ATPase_IIA"/>
</dbReference>
<keyword evidence="23" id="KW-1185">Reference proteome</keyword>
<dbReference type="Pfam" id="PF00690">
    <property type="entry name" value="Cation_ATPase_N"/>
    <property type="match status" value="1"/>
</dbReference>
<dbReference type="InterPro" id="IPR023298">
    <property type="entry name" value="ATPase_P-typ_TM_dom_sf"/>
</dbReference>
<dbReference type="InterPro" id="IPR004014">
    <property type="entry name" value="ATPase_P-typ_cation-transptr_N"/>
</dbReference>
<dbReference type="FunFam" id="3.40.50.1000:FF:000001">
    <property type="entry name" value="Phospholipid-transporting ATPase IC"/>
    <property type="match status" value="1"/>
</dbReference>
<evidence type="ECO:0000313" key="22">
    <source>
        <dbReference type="EMBL" id="GGG89435.1"/>
    </source>
</evidence>
<feature type="transmembrane region" description="Helical" evidence="20">
    <location>
        <begin position="247"/>
        <end position="265"/>
    </location>
</feature>
<dbReference type="Pfam" id="PF00122">
    <property type="entry name" value="E1-E2_ATPase"/>
    <property type="match status" value="1"/>
</dbReference>
<comment type="similarity">
    <text evidence="2">Belongs to the cation transport ATPase (P-type) (TC 3.A.3) family. Type IIA subfamily.</text>
</comment>
<dbReference type="PRINTS" id="PR00120">
    <property type="entry name" value="HATPASE"/>
</dbReference>
<evidence type="ECO:0000256" key="20">
    <source>
        <dbReference type="SAM" id="Phobius"/>
    </source>
</evidence>
<dbReference type="InterPro" id="IPR059000">
    <property type="entry name" value="ATPase_P-type_domA"/>
</dbReference>
<reference evidence="22 23" key="1">
    <citation type="journal article" date="2014" name="Int. J. Syst. Evol. Microbiol.">
        <title>Complete genome sequence of Corynebacterium casei LMG S-19264T (=DSM 44701T), isolated from a smear-ripened cheese.</title>
        <authorList>
            <consortium name="US DOE Joint Genome Institute (JGI-PGF)"/>
            <person name="Walter F."/>
            <person name="Albersmeier A."/>
            <person name="Kalinowski J."/>
            <person name="Ruckert C."/>
        </authorList>
    </citation>
    <scope>NUCLEOTIDE SEQUENCE [LARGE SCALE GENOMIC DNA]</scope>
    <source>
        <strain evidence="22 23">CGMCC 1.15286</strain>
    </source>
</reference>
<evidence type="ECO:0000256" key="3">
    <source>
        <dbReference type="ARBA" id="ARBA00012790"/>
    </source>
</evidence>
<organism evidence="22 23">
    <name type="scientific">Paenibacillus radicis</name>
    <name type="common">ex Gao et al. 2016</name>
    <dbReference type="NCBI Taxonomy" id="1737354"/>
    <lineage>
        <taxon>Bacteria</taxon>
        <taxon>Bacillati</taxon>
        <taxon>Bacillota</taxon>
        <taxon>Bacilli</taxon>
        <taxon>Bacillales</taxon>
        <taxon>Paenibacillaceae</taxon>
        <taxon>Paenibacillus</taxon>
    </lineage>
</organism>
<dbReference type="NCBIfam" id="TIGR01116">
    <property type="entry name" value="ATPase-IIA1_Ca"/>
    <property type="match status" value="1"/>
</dbReference>
<dbReference type="Gene3D" id="1.20.1110.10">
    <property type="entry name" value="Calcium-transporting ATPase, transmembrane domain"/>
    <property type="match status" value="1"/>
</dbReference>
<dbReference type="SUPFAM" id="SSF81660">
    <property type="entry name" value="Metal cation-transporting ATPase, ATP-binding domain N"/>
    <property type="match status" value="1"/>
</dbReference>
<keyword evidence="6" id="KW-0597">Phosphoprotein</keyword>
<keyword evidence="15 20" id="KW-1133">Transmembrane helix</keyword>
<keyword evidence="7" id="KW-0109">Calcium transport</keyword>
<evidence type="ECO:0000256" key="5">
    <source>
        <dbReference type="ARBA" id="ARBA00022475"/>
    </source>
</evidence>
<dbReference type="Gene3D" id="3.40.1110.10">
    <property type="entry name" value="Calcium-transporting ATPase, cytoplasmic domain N"/>
    <property type="match status" value="1"/>
</dbReference>
<dbReference type="Proteomes" id="UP000600247">
    <property type="component" value="Unassembled WGS sequence"/>
</dbReference>
<feature type="domain" description="Cation-transporting P-type ATPase N-terminal" evidence="21">
    <location>
        <begin position="5"/>
        <end position="79"/>
    </location>
</feature>
<dbReference type="Gene3D" id="3.40.50.1000">
    <property type="entry name" value="HAD superfamily/HAD-like"/>
    <property type="match status" value="1"/>
</dbReference>
<keyword evidence="11" id="KW-0106">Calcium</keyword>
<dbReference type="SMART" id="SM00831">
    <property type="entry name" value="Cation_ATPase_N"/>
    <property type="match status" value="1"/>
</dbReference>
<dbReference type="EC" id="7.2.2.10" evidence="3"/>
<keyword evidence="10" id="KW-0547">Nucleotide-binding</keyword>
<dbReference type="GO" id="GO:0005388">
    <property type="term" value="F:P-type calcium transporter activity"/>
    <property type="evidence" value="ECO:0007669"/>
    <property type="project" value="UniProtKB-EC"/>
</dbReference>
<keyword evidence="8 20" id="KW-0812">Transmembrane</keyword>
<accession>A0A917HU73</accession>
<gene>
    <name evidence="22" type="primary">pacL</name>
    <name evidence="22" type="ORF">GCM10010918_55250</name>
</gene>